<sequence>MKKQYALFIVASLAFAACSKSNDPAPDASTVVAGTYQLTYLREDSASVVDSINLPYKINGTTVASGTIIATRIASATLTDSISFTFLVNGTPSDYPLGRVTVQTNGTSYDLYDGADKIGTADGTNISIDTDPQDTQTYRIVLKGKK</sequence>
<proteinExistence type="predicted"/>
<evidence type="ECO:0000256" key="1">
    <source>
        <dbReference type="SAM" id="SignalP"/>
    </source>
</evidence>
<name>A0ABW6ARY3_9BACT</name>
<organism evidence="2 3">
    <name type="scientific">Spirosoma flavum</name>
    <dbReference type="NCBI Taxonomy" id="2048557"/>
    <lineage>
        <taxon>Bacteria</taxon>
        <taxon>Pseudomonadati</taxon>
        <taxon>Bacteroidota</taxon>
        <taxon>Cytophagia</taxon>
        <taxon>Cytophagales</taxon>
        <taxon>Cytophagaceae</taxon>
        <taxon>Spirosoma</taxon>
    </lineage>
</organism>
<feature type="signal peptide" evidence="1">
    <location>
        <begin position="1"/>
        <end position="16"/>
    </location>
</feature>
<protein>
    <recommendedName>
        <fullName evidence="4">Lipocalin-like domain-containing protein</fullName>
    </recommendedName>
</protein>
<evidence type="ECO:0008006" key="4">
    <source>
        <dbReference type="Google" id="ProtNLM"/>
    </source>
</evidence>
<reference evidence="3" key="1">
    <citation type="journal article" date="2019" name="Int. J. Syst. Evol. Microbiol.">
        <title>The Global Catalogue of Microorganisms (GCM) 10K type strain sequencing project: providing services to taxonomists for standard genome sequencing and annotation.</title>
        <authorList>
            <consortium name="The Broad Institute Genomics Platform"/>
            <consortium name="The Broad Institute Genome Sequencing Center for Infectious Disease"/>
            <person name="Wu L."/>
            <person name="Ma J."/>
        </authorList>
    </citation>
    <scope>NUCLEOTIDE SEQUENCE [LARGE SCALE GENOMIC DNA]</scope>
    <source>
        <strain evidence="3">KCTC 52490</strain>
    </source>
</reference>
<dbReference type="RefSeq" id="WP_381505938.1">
    <property type="nucleotide sequence ID" value="NZ_JBHUOM010000023.1"/>
</dbReference>
<dbReference type="PROSITE" id="PS51257">
    <property type="entry name" value="PROKAR_LIPOPROTEIN"/>
    <property type="match status" value="1"/>
</dbReference>
<accession>A0ABW6ARY3</accession>
<evidence type="ECO:0000313" key="3">
    <source>
        <dbReference type="Proteomes" id="UP001597512"/>
    </source>
</evidence>
<keyword evidence="3" id="KW-1185">Reference proteome</keyword>
<keyword evidence="1" id="KW-0732">Signal</keyword>
<comment type="caution">
    <text evidence="2">The sequence shown here is derived from an EMBL/GenBank/DDBJ whole genome shotgun (WGS) entry which is preliminary data.</text>
</comment>
<gene>
    <name evidence="2" type="ORF">ACFS25_23660</name>
</gene>
<evidence type="ECO:0000313" key="2">
    <source>
        <dbReference type="EMBL" id="MFD2936799.1"/>
    </source>
</evidence>
<dbReference type="Proteomes" id="UP001597512">
    <property type="component" value="Unassembled WGS sequence"/>
</dbReference>
<feature type="chain" id="PRO_5045733773" description="Lipocalin-like domain-containing protein" evidence="1">
    <location>
        <begin position="17"/>
        <end position="146"/>
    </location>
</feature>
<dbReference type="EMBL" id="JBHUOM010000023">
    <property type="protein sequence ID" value="MFD2936799.1"/>
    <property type="molecule type" value="Genomic_DNA"/>
</dbReference>